<keyword evidence="2" id="KW-0614">Plasmid</keyword>
<sequence>MSDAYVGEIRLFAGSYAPDGWHLCDGTVLTVQGNEALFSLIGATYGGNGSTNFALPDLRGRVPIHMGQGTGLTNRVIGQTGGAETVALTTAQLPTHTHNLMASPSPATSTTPGGTLGLATTTTSGWGLYYAGNTPGTDIQIAPMASTAVGVTGNGAAHANMMPSLVLTYIICLLGTYPTRS</sequence>
<feature type="domain" description="Phage tail collar" evidence="1">
    <location>
        <begin position="7"/>
        <end position="63"/>
    </location>
</feature>
<accession>A0A6N1ADA9</accession>
<name>A0A6N1ADA9_9PROT</name>
<dbReference type="Proteomes" id="UP000509702">
    <property type="component" value="Plasmid unnamed1"/>
</dbReference>
<keyword evidence="3" id="KW-1185">Reference proteome</keyword>
<dbReference type="InterPro" id="IPR037053">
    <property type="entry name" value="Phage_tail_collar_dom_sf"/>
</dbReference>
<organism evidence="2 3">
    <name type="scientific">Azospirillum oryzae</name>
    <dbReference type="NCBI Taxonomy" id="286727"/>
    <lineage>
        <taxon>Bacteria</taxon>
        <taxon>Pseudomonadati</taxon>
        <taxon>Pseudomonadota</taxon>
        <taxon>Alphaproteobacteria</taxon>
        <taxon>Rhodospirillales</taxon>
        <taxon>Azospirillaceae</taxon>
        <taxon>Azospirillum</taxon>
    </lineage>
</organism>
<evidence type="ECO:0000259" key="1">
    <source>
        <dbReference type="Pfam" id="PF07484"/>
    </source>
</evidence>
<proteinExistence type="predicted"/>
<dbReference type="SUPFAM" id="SSF88874">
    <property type="entry name" value="Receptor-binding domain of short tail fibre protein gp12"/>
    <property type="match status" value="1"/>
</dbReference>
<protein>
    <submittedName>
        <fullName evidence="2">Phage tail protein</fullName>
    </submittedName>
</protein>
<reference evidence="2 3" key="1">
    <citation type="submission" date="2020-06" db="EMBL/GenBank/DDBJ databases">
        <title>Complete genome of Azosprillum oryzae KACC14407.</title>
        <authorList>
            <person name="Kim M."/>
            <person name="Park Y.-J."/>
            <person name="Shin J.-H."/>
        </authorList>
    </citation>
    <scope>NUCLEOTIDE SEQUENCE [LARGE SCALE GENOMIC DNA]</scope>
    <source>
        <strain evidence="2 3">KACC 14407</strain>
        <plasmid evidence="2 3">unnamed1</plasmid>
    </source>
</reference>
<dbReference type="Pfam" id="PF07484">
    <property type="entry name" value="Collar"/>
    <property type="match status" value="1"/>
</dbReference>
<dbReference type="EMBL" id="CP054615">
    <property type="protein sequence ID" value="QKS49068.1"/>
    <property type="molecule type" value="Genomic_DNA"/>
</dbReference>
<dbReference type="AlphaFoldDB" id="A0A6N1ADA9"/>
<geneLocation type="plasmid" evidence="2 3">
    <name>unnamed1</name>
</geneLocation>
<dbReference type="InterPro" id="IPR011083">
    <property type="entry name" value="Phage_tail_collar_dom"/>
</dbReference>
<evidence type="ECO:0000313" key="2">
    <source>
        <dbReference type="EMBL" id="QKS49068.1"/>
    </source>
</evidence>
<gene>
    <name evidence="2" type="ORF">HUE56_00725</name>
</gene>
<dbReference type="OrthoDB" id="9810174at2"/>
<dbReference type="Gene3D" id="3.90.1340.10">
    <property type="entry name" value="Phage tail collar domain"/>
    <property type="match status" value="1"/>
</dbReference>
<evidence type="ECO:0000313" key="3">
    <source>
        <dbReference type="Proteomes" id="UP000509702"/>
    </source>
</evidence>
<dbReference type="RefSeq" id="WP_149200341.1">
    <property type="nucleotide sequence ID" value="NZ_BSOV01000130.1"/>
</dbReference>
<dbReference type="KEGG" id="aoz:HUE56_00725"/>